<sequence>MICCHVLIFFFATLAISKSDDLPDFYTFTVQDIEGEEVSLEEYRGKVSLVVNVASLCGYTDSSYRALKRLQDILSYNQKFNVLAFPCNQFGEQEPHEDEVILNFAKTNYAVEFPMFSKIDVIGENAHPAFKNLINQSSVHPDWNFYKYLVDHNGRVLKAWSTKTTVEEIFDSCKAALDSIPEASVPTDQGESSDVPLSQADVVSKDEL</sequence>
<dbReference type="InterPro" id="IPR029759">
    <property type="entry name" value="GPX_AS"/>
</dbReference>
<dbReference type="InterPro" id="IPR013766">
    <property type="entry name" value="Thioredoxin_domain"/>
</dbReference>
<dbReference type="FunFam" id="3.40.30.10:FF:000049">
    <property type="entry name" value="Glutathione peroxidase"/>
    <property type="match status" value="1"/>
</dbReference>
<dbReference type="OrthoDB" id="446890at2759"/>
<dbReference type="GO" id="GO:0006979">
    <property type="term" value="P:response to oxidative stress"/>
    <property type="evidence" value="ECO:0007669"/>
    <property type="project" value="InterPro"/>
</dbReference>
<keyword evidence="8" id="KW-1185">Reference proteome</keyword>
<dbReference type="EMBL" id="LRGB01000082">
    <property type="protein sequence ID" value="KZS21126.1"/>
    <property type="molecule type" value="Genomic_DNA"/>
</dbReference>
<dbReference type="PRINTS" id="PR01011">
    <property type="entry name" value="GLUTPROXDASE"/>
</dbReference>
<comment type="similarity">
    <text evidence="2 6">Belongs to the glutathione peroxidase family.</text>
</comment>
<dbReference type="PROSITE" id="PS51352">
    <property type="entry name" value="THIOREDOXIN_2"/>
    <property type="match status" value="1"/>
</dbReference>
<evidence type="ECO:0000256" key="2">
    <source>
        <dbReference type="ARBA" id="ARBA00006926"/>
    </source>
</evidence>
<keyword evidence="4 6" id="KW-0575">Peroxidase</keyword>
<comment type="caution">
    <text evidence="7">The sequence shown here is derived from an EMBL/GenBank/DDBJ whole genome shotgun (WGS) entry which is preliminary data.</text>
</comment>
<dbReference type="SUPFAM" id="SSF52833">
    <property type="entry name" value="Thioredoxin-like"/>
    <property type="match status" value="1"/>
</dbReference>
<dbReference type="GO" id="GO:0070013">
    <property type="term" value="C:intracellular organelle lumen"/>
    <property type="evidence" value="ECO:0007669"/>
    <property type="project" value="UniProtKB-ARBA"/>
</dbReference>
<evidence type="ECO:0000256" key="4">
    <source>
        <dbReference type="ARBA" id="ARBA00022559"/>
    </source>
</evidence>
<dbReference type="Proteomes" id="UP000076858">
    <property type="component" value="Unassembled WGS sequence"/>
</dbReference>
<evidence type="ECO:0000313" key="7">
    <source>
        <dbReference type="EMBL" id="KZS21126.1"/>
    </source>
</evidence>
<dbReference type="InterPro" id="IPR036249">
    <property type="entry name" value="Thioredoxin-like_sf"/>
</dbReference>
<dbReference type="Gene3D" id="3.40.30.10">
    <property type="entry name" value="Glutaredoxin"/>
    <property type="match status" value="1"/>
</dbReference>
<organism evidence="7 8">
    <name type="scientific">Daphnia magna</name>
    <dbReference type="NCBI Taxonomy" id="35525"/>
    <lineage>
        <taxon>Eukaryota</taxon>
        <taxon>Metazoa</taxon>
        <taxon>Ecdysozoa</taxon>
        <taxon>Arthropoda</taxon>
        <taxon>Crustacea</taxon>
        <taxon>Branchiopoda</taxon>
        <taxon>Diplostraca</taxon>
        <taxon>Cladocera</taxon>
        <taxon>Anomopoda</taxon>
        <taxon>Daphniidae</taxon>
        <taxon>Daphnia</taxon>
    </lineage>
</organism>
<dbReference type="STRING" id="35525.A0A162SA55"/>
<dbReference type="PROSITE" id="PS51355">
    <property type="entry name" value="GLUTATHIONE_PEROXID_3"/>
    <property type="match status" value="1"/>
</dbReference>
<evidence type="ECO:0000256" key="6">
    <source>
        <dbReference type="RuleBase" id="RU000499"/>
    </source>
</evidence>
<gene>
    <name evidence="7" type="ORF">APZ42_012017</name>
</gene>
<evidence type="ECO:0000313" key="8">
    <source>
        <dbReference type="Proteomes" id="UP000076858"/>
    </source>
</evidence>
<dbReference type="InterPro" id="IPR029760">
    <property type="entry name" value="GPX_CS"/>
</dbReference>
<dbReference type="CDD" id="cd00340">
    <property type="entry name" value="GSH_Peroxidase"/>
    <property type="match status" value="1"/>
</dbReference>
<name>A0A162SA55_9CRUS</name>
<keyword evidence="5 6" id="KW-0560">Oxidoreductase</keyword>
<dbReference type="AlphaFoldDB" id="A0A162SA55"/>
<evidence type="ECO:0000256" key="5">
    <source>
        <dbReference type="ARBA" id="ARBA00023002"/>
    </source>
</evidence>
<evidence type="ECO:0000256" key="1">
    <source>
        <dbReference type="ARBA" id="ARBA00000217"/>
    </source>
</evidence>
<reference evidence="7 8" key="1">
    <citation type="submission" date="2016-03" db="EMBL/GenBank/DDBJ databases">
        <title>EvidentialGene: Evidence-directed Construction of Genes on Genomes.</title>
        <authorList>
            <person name="Gilbert D.G."/>
            <person name="Choi J.-H."/>
            <person name="Mockaitis K."/>
            <person name="Colbourne J."/>
            <person name="Pfrender M."/>
        </authorList>
    </citation>
    <scope>NUCLEOTIDE SEQUENCE [LARGE SCALE GENOMIC DNA]</scope>
    <source>
        <strain evidence="7 8">Xinb3</strain>
        <tissue evidence="7">Complete organism</tissue>
    </source>
</reference>
<dbReference type="PROSITE" id="PS00460">
    <property type="entry name" value="GLUTATHIONE_PEROXID_1"/>
    <property type="match status" value="1"/>
</dbReference>
<dbReference type="Pfam" id="PF00255">
    <property type="entry name" value="GSHPx"/>
    <property type="match status" value="1"/>
</dbReference>
<dbReference type="GO" id="GO:0005783">
    <property type="term" value="C:endoplasmic reticulum"/>
    <property type="evidence" value="ECO:0007669"/>
    <property type="project" value="UniProtKB-ARBA"/>
</dbReference>
<dbReference type="GO" id="GO:0033554">
    <property type="term" value="P:cellular response to stress"/>
    <property type="evidence" value="ECO:0007669"/>
    <property type="project" value="UniProtKB-ARBA"/>
</dbReference>
<comment type="catalytic activity">
    <reaction evidence="1">
        <text>2 glutathione + H2O2 = glutathione disulfide + 2 H2O</text>
        <dbReference type="Rhea" id="RHEA:16833"/>
        <dbReference type="ChEBI" id="CHEBI:15377"/>
        <dbReference type="ChEBI" id="CHEBI:16240"/>
        <dbReference type="ChEBI" id="CHEBI:57925"/>
        <dbReference type="ChEBI" id="CHEBI:58297"/>
        <dbReference type="EC" id="1.11.1.9"/>
    </reaction>
</comment>
<dbReference type="PROSITE" id="PS00763">
    <property type="entry name" value="GLUTATHIONE_PEROXID_2"/>
    <property type="match status" value="1"/>
</dbReference>
<proteinExistence type="inferred from homology"/>
<evidence type="ECO:0000256" key="3">
    <source>
        <dbReference type="ARBA" id="ARBA00012310"/>
    </source>
</evidence>
<dbReference type="InterPro" id="IPR000889">
    <property type="entry name" value="Glutathione_peroxidase"/>
</dbReference>
<dbReference type="PANTHER" id="PTHR11592:SF78">
    <property type="entry name" value="GLUTATHIONE PEROXIDASE"/>
    <property type="match status" value="1"/>
</dbReference>
<accession>A0A162SA55</accession>
<dbReference type="GO" id="GO:0004602">
    <property type="term" value="F:glutathione peroxidase activity"/>
    <property type="evidence" value="ECO:0007669"/>
    <property type="project" value="UniProtKB-EC"/>
</dbReference>
<protein>
    <recommendedName>
        <fullName evidence="3 6">Glutathione peroxidase</fullName>
    </recommendedName>
</protein>
<dbReference type="PANTHER" id="PTHR11592">
    <property type="entry name" value="GLUTATHIONE PEROXIDASE"/>
    <property type="match status" value="1"/>
</dbReference>